<proteinExistence type="predicted"/>
<feature type="compositionally biased region" description="Basic residues" evidence="1">
    <location>
        <begin position="387"/>
        <end position="399"/>
    </location>
</feature>
<reference evidence="2 3" key="1">
    <citation type="submission" date="2020-04" db="EMBL/GenBank/DDBJ databases">
        <authorList>
            <person name="Laetsch R D."/>
            <person name="Stevens L."/>
            <person name="Kumar S."/>
            <person name="Blaxter L. M."/>
        </authorList>
    </citation>
    <scope>NUCLEOTIDE SEQUENCE [LARGE SCALE GENOMIC DNA]</scope>
</reference>
<dbReference type="Proteomes" id="UP000494206">
    <property type="component" value="Unassembled WGS sequence"/>
</dbReference>
<evidence type="ECO:0000256" key="1">
    <source>
        <dbReference type="SAM" id="MobiDB-lite"/>
    </source>
</evidence>
<dbReference type="OrthoDB" id="5883872at2759"/>
<accession>A0A8S1EMJ2</accession>
<dbReference type="EMBL" id="CADEPM010000004">
    <property type="protein sequence ID" value="CAB3405050.1"/>
    <property type="molecule type" value="Genomic_DNA"/>
</dbReference>
<keyword evidence="3" id="KW-1185">Reference proteome</keyword>
<feature type="region of interest" description="Disordered" evidence="1">
    <location>
        <begin position="387"/>
        <end position="415"/>
    </location>
</feature>
<evidence type="ECO:0000313" key="3">
    <source>
        <dbReference type="Proteomes" id="UP000494206"/>
    </source>
</evidence>
<sequence>MYCQLINGINGSYKDVIFGLDDKASIKRNRRLEGGNEKTPSTQEQPVLEASKSGMKPSLDENITQEHVDETPPKVETVSKTIMAQLVPDEEEATPHPIRLSHSSSENTEKLQTVKKRVKRRKCVKKSSSSGEKYRSAAVDRSATSRSRKKPLKSAMPAMRKKEATHNRVEKKESSSMRRKTKKAKKAGPMKDETILRQIFNKAKSTFKVKPDARLGDTYIPMSDEYDREPDVQAEYEIDEVPTPEPQIIINNENNGKLFVNGLPFWCTKEEKPPVEYSVNFAELVKDCVEGKMKLLPELIEPNDLDIYHPLDYIMSRDKEYFKNQNRLMTNTIRSLVGCGLAAEEAAPLPSTFLPAITFVIPQRMILYNRKCRFQTATTVFVPGQLMRKRKNRKKRKKKKDGEKKSSETAATPSS</sequence>
<organism evidence="2 3">
    <name type="scientific">Caenorhabditis bovis</name>
    <dbReference type="NCBI Taxonomy" id="2654633"/>
    <lineage>
        <taxon>Eukaryota</taxon>
        <taxon>Metazoa</taxon>
        <taxon>Ecdysozoa</taxon>
        <taxon>Nematoda</taxon>
        <taxon>Chromadorea</taxon>
        <taxon>Rhabditida</taxon>
        <taxon>Rhabditina</taxon>
        <taxon>Rhabditomorpha</taxon>
        <taxon>Rhabditoidea</taxon>
        <taxon>Rhabditidae</taxon>
        <taxon>Peloderinae</taxon>
        <taxon>Caenorhabditis</taxon>
    </lineage>
</organism>
<feature type="region of interest" description="Disordered" evidence="1">
    <location>
        <begin position="29"/>
        <end position="57"/>
    </location>
</feature>
<feature type="compositionally biased region" description="Basic residues" evidence="1">
    <location>
        <begin position="113"/>
        <end position="125"/>
    </location>
</feature>
<feature type="region of interest" description="Disordered" evidence="1">
    <location>
        <begin position="88"/>
        <end position="190"/>
    </location>
</feature>
<comment type="caution">
    <text evidence="2">The sequence shown here is derived from an EMBL/GenBank/DDBJ whole genome shotgun (WGS) entry which is preliminary data.</text>
</comment>
<name>A0A8S1EMJ2_9PELO</name>
<evidence type="ECO:0000313" key="2">
    <source>
        <dbReference type="EMBL" id="CAB3405050.1"/>
    </source>
</evidence>
<dbReference type="AlphaFoldDB" id="A0A8S1EMJ2"/>
<gene>
    <name evidence="2" type="ORF">CBOVIS_LOCUS7297</name>
</gene>
<protein>
    <submittedName>
        <fullName evidence="2">Uncharacterized protein</fullName>
    </submittedName>
</protein>
<feature type="compositionally biased region" description="Basic and acidic residues" evidence="1">
    <location>
        <begin position="160"/>
        <end position="176"/>
    </location>
</feature>
<feature type="compositionally biased region" description="Basic residues" evidence="1">
    <location>
        <begin position="177"/>
        <end position="188"/>
    </location>
</feature>